<feature type="domain" description="Glutathione synthase substrate-binding" evidence="1">
    <location>
        <begin position="36"/>
        <end position="108"/>
    </location>
</feature>
<dbReference type="Proteomes" id="UP000050741">
    <property type="component" value="Unassembled WGS sequence"/>
</dbReference>
<evidence type="ECO:0000313" key="2">
    <source>
        <dbReference type="Proteomes" id="UP000050741"/>
    </source>
</evidence>
<protein>
    <submittedName>
        <fullName evidence="3">GSH_synthase domain-containing protein</fullName>
    </submittedName>
</protein>
<dbReference type="GO" id="GO:0005524">
    <property type="term" value="F:ATP binding"/>
    <property type="evidence" value="ECO:0007669"/>
    <property type="project" value="InterPro"/>
</dbReference>
<organism evidence="2 3">
    <name type="scientific">Globodera pallida</name>
    <name type="common">Potato cyst nematode worm</name>
    <name type="synonym">Heterodera pallida</name>
    <dbReference type="NCBI Taxonomy" id="36090"/>
    <lineage>
        <taxon>Eukaryota</taxon>
        <taxon>Metazoa</taxon>
        <taxon>Ecdysozoa</taxon>
        <taxon>Nematoda</taxon>
        <taxon>Chromadorea</taxon>
        <taxon>Rhabditida</taxon>
        <taxon>Tylenchina</taxon>
        <taxon>Tylenchomorpha</taxon>
        <taxon>Tylenchoidea</taxon>
        <taxon>Heteroderidae</taxon>
        <taxon>Heteroderinae</taxon>
        <taxon>Globodera</taxon>
    </lineage>
</organism>
<reference evidence="3" key="2">
    <citation type="submission" date="2016-06" db="UniProtKB">
        <authorList>
            <consortium name="WormBaseParasite"/>
        </authorList>
    </citation>
    <scope>IDENTIFICATION</scope>
</reference>
<accession>A0A183CJP6</accession>
<dbReference type="InterPro" id="IPR037013">
    <property type="entry name" value="GSH-S_sub-bd_sf"/>
</dbReference>
<proteinExistence type="predicted"/>
<dbReference type="GO" id="GO:0004363">
    <property type="term" value="F:glutathione synthase activity"/>
    <property type="evidence" value="ECO:0007669"/>
    <property type="project" value="InterPro"/>
</dbReference>
<dbReference type="Gene3D" id="3.40.50.1760">
    <property type="entry name" value="Glutathione synthase, substrate-binding domain superfamily, eukaryotic"/>
    <property type="match status" value="1"/>
</dbReference>
<keyword evidence="2" id="KW-1185">Reference proteome</keyword>
<evidence type="ECO:0000259" key="1">
    <source>
        <dbReference type="Pfam" id="PF03199"/>
    </source>
</evidence>
<dbReference type="AlphaFoldDB" id="A0A183CJP6"/>
<dbReference type="Pfam" id="PF03199">
    <property type="entry name" value="GSH_synthase"/>
    <property type="match status" value="1"/>
</dbReference>
<reference evidence="2" key="1">
    <citation type="submission" date="2014-05" db="EMBL/GenBank/DDBJ databases">
        <title>The genome and life-stage specific transcriptomes of Globodera pallida elucidate key aspects of plant parasitism by a cyst nematode.</title>
        <authorList>
            <person name="Cotton J.A."/>
            <person name="Lilley C.J."/>
            <person name="Jones L.M."/>
            <person name="Kikuchi T."/>
            <person name="Reid A.J."/>
            <person name="Thorpe P."/>
            <person name="Tsai I.J."/>
            <person name="Beasley H."/>
            <person name="Blok V."/>
            <person name="Cock P.J.A."/>
            <person name="Van den Akker S.E."/>
            <person name="Holroyd N."/>
            <person name="Hunt M."/>
            <person name="Mantelin S."/>
            <person name="Naghra H."/>
            <person name="Pain A."/>
            <person name="Palomares-Rius J.E."/>
            <person name="Zarowiecki M."/>
            <person name="Berriman M."/>
            <person name="Jones J.T."/>
            <person name="Urwin P.E."/>
        </authorList>
    </citation>
    <scope>NUCLEOTIDE SEQUENCE [LARGE SCALE GENOMIC DNA]</scope>
    <source>
        <strain evidence="2">Lindley</strain>
    </source>
</reference>
<name>A0A183CJP6_GLOPA</name>
<dbReference type="WBParaSite" id="GPLIN_001310200">
    <property type="protein sequence ID" value="GPLIN_001310200"/>
    <property type="gene ID" value="GPLIN_001310200"/>
</dbReference>
<evidence type="ECO:0000313" key="3">
    <source>
        <dbReference type="WBParaSite" id="GPLIN_001310200"/>
    </source>
</evidence>
<sequence length="112" mass="12942">MFGDPNAMLLLVNQPDLFPVCHFEQLQFLMFAVEKLAKQDGNYVLIRRFSFIELRGRLSLDEAGDHSLYLDGTKRIALVHLAYGYLAEHFPENDLDLLIMMERSTAIVLHFL</sequence>
<dbReference type="InterPro" id="IPR004887">
    <property type="entry name" value="GSH_synth_subst-bd"/>
</dbReference>